<evidence type="ECO:0000313" key="3">
    <source>
        <dbReference type="Proteomes" id="UP000245697"/>
    </source>
</evidence>
<dbReference type="AlphaFoldDB" id="A0A316EXE2"/>
<keyword evidence="3" id="KW-1185">Reference proteome</keyword>
<sequence>MFKRMLGAFGVGGPSVDTVLTNPNAYPGGVVAGQVNLTGGSHDAEIEHVALGLVTRMEVEGGDGEGTTTGEYHRVTVSGPLRLAEGQHLSVPFQLELPWETPITTVYGQPLRGMVMGVRTEVAVARAVDKGDLDTLHVNPLPVQQRILDAFAQLGFGFRGADLEYGQIAGVPQTLPFYQEIEYFAAPQYTHAISEVELTFVTTANTVEVILEFDKGGGMFSSGHDSFGRYTVDHAAADSLDWTQQVDAWIRQAVDHRQNRAGYGAPGYGHGGHHDEHHGGHAGGMGGVAMGVAGGLAVGYVAGGILDEVFEDDEEEAEV</sequence>
<comment type="caution">
    <text evidence="2">The sequence shown here is derived from an EMBL/GenBank/DDBJ whole genome shotgun (WGS) entry which is preliminary data.</text>
</comment>
<reference evidence="2 3" key="1">
    <citation type="submission" date="2018-05" db="EMBL/GenBank/DDBJ databases">
        <title>Genomic Encyclopedia of Archaeal and Bacterial Type Strains, Phase II (KMG-II): from individual species to whole genera.</title>
        <authorList>
            <person name="Goeker M."/>
        </authorList>
    </citation>
    <scope>NUCLEOTIDE SEQUENCE [LARGE SCALE GENOMIC DNA]</scope>
    <source>
        <strain evidence="2 3">DSM 45184</strain>
    </source>
</reference>
<feature type="region of interest" description="Disordered" evidence="1">
    <location>
        <begin position="263"/>
        <end position="282"/>
    </location>
</feature>
<proteinExistence type="predicted"/>
<evidence type="ECO:0000256" key="1">
    <source>
        <dbReference type="SAM" id="MobiDB-lite"/>
    </source>
</evidence>
<name>A0A316EXE2_9ACTN</name>
<dbReference type="EMBL" id="QGGR01000024">
    <property type="protein sequence ID" value="PWK36108.1"/>
    <property type="molecule type" value="Genomic_DNA"/>
</dbReference>
<dbReference type="PANTHER" id="PTHR40053">
    <property type="entry name" value="SPORULATION-CONTROL PROTEIN SPO0M"/>
    <property type="match status" value="1"/>
</dbReference>
<dbReference type="Proteomes" id="UP000245697">
    <property type="component" value="Unassembled WGS sequence"/>
</dbReference>
<dbReference type="PANTHER" id="PTHR40053:SF1">
    <property type="entry name" value="SPORULATION-CONTROL PROTEIN SPO0M"/>
    <property type="match status" value="1"/>
</dbReference>
<dbReference type="Pfam" id="PF07070">
    <property type="entry name" value="Spo0M"/>
    <property type="match status" value="1"/>
</dbReference>
<evidence type="ECO:0000313" key="2">
    <source>
        <dbReference type="EMBL" id="PWK36108.1"/>
    </source>
</evidence>
<dbReference type="InterPro" id="IPR009776">
    <property type="entry name" value="Spore_0_M"/>
</dbReference>
<protein>
    <submittedName>
        <fullName evidence="2">Sporulation-control protein</fullName>
    </submittedName>
</protein>
<organism evidence="2 3">
    <name type="scientific">Actinoplanes xinjiangensis</name>
    <dbReference type="NCBI Taxonomy" id="512350"/>
    <lineage>
        <taxon>Bacteria</taxon>
        <taxon>Bacillati</taxon>
        <taxon>Actinomycetota</taxon>
        <taxon>Actinomycetes</taxon>
        <taxon>Micromonosporales</taxon>
        <taxon>Micromonosporaceae</taxon>
        <taxon>Actinoplanes</taxon>
    </lineage>
</organism>
<gene>
    <name evidence="2" type="ORF">BC793_12489</name>
</gene>
<accession>A0A316EXE2</accession>